<protein>
    <recommendedName>
        <fullName evidence="5">Glycine zipper family protein</fullName>
    </recommendedName>
</protein>
<dbReference type="Proteomes" id="UP001562457">
    <property type="component" value="Unassembled WGS sequence"/>
</dbReference>
<gene>
    <name evidence="3" type="ORF">NHP164001_20090</name>
</gene>
<organism evidence="3 4">
    <name type="scientific">Helicobacter trogontum</name>
    <dbReference type="NCBI Taxonomy" id="50960"/>
    <lineage>
        <taxon>Bacteria</taxon>
        <taxon>Pseudomonadati</taxon>
        <taxon>Campylobacterota</taxon>
        <taxon>Epsilonproteobacteria</taxon>
        <taxon>Campylobacterales</taxon>
        <taxon>Helicobacteraceae</taxon>
        <taxon>Helicobacter</taxon>
    </lineage>
</organism>
<proteinExistence type="predicted"/>
<feature type="coiled-coil region" evidence="1">
    <location>
        <begin position="207"/>
        <end position="241"/>
    </location>
</feature>
<evidence type="ECO:0000256" key="2">
    <source>
        <dbReference type="SAM" id="MobiDB-lite"/>
    </source>
</evidence>
<sequence length="414" mass="46311">MENKNIYKGLEYHCNEFEKIPINRRDLGFYGGVATYGIAIGESYTLYKFDEFLENEKISKGISVIPRISIKINAGILSFLQGKIEGKSNERVATEMGVGFMASFATDYLATKNSYGKAFITKGTNLAQQGLSQTSKLASSSATRLASSRVASNIAVKTGISLLTRIATGAATGAAVGSTAPIVGTIIGAIAGALIAGVINDVIFADEDEQLKKDKAHNAEIERLEKEYKLKIDRINDYLIRNYYIELRELTEAESEILCKEVSNLKSSYFKTIMLMQSFPNYLDRDKEFYETLQVKELDSKQDLKDKDFKDRDSKEAESKETNSTESKHLHIKPIADSIPLTIEIEKCHNAISGNLLRNTTIYIYNHRFKRVVAKGKSDNNGKLIVHNVYVGKEDTIDKLSFIPDRDNFDWRVA</sequence>
<accession>A0ABQ0D6L0</accession>
<keyword evidence="1" id="KW-0175">Coiled coil</keyword>
<evidence type="ECO:0000256" key="1">
    <source>
        <dbReference type="SAM" id="Coils"/>
    </source>
</evidence>
<dbReference type="EMBL" id="BAAFHN010000094">
    <property type="protein sequence ID" value="GAB0173987.1"/>
    <property type="molecule type" value="Genomic_DNA"/>
</dbReference>
<evidence type="ECO:0008006" key="5">
    <source>
        <dbReference type="Google" id="ProtNLM"/>
    </source>
</evidence>
<name>A0ABQ0D6L0_9HELI</name>
<dbReference type="RefSeq" id="WP_369607913.1">
    <property type="nucleotide sequence ID" value="NZ_BAAFHN010000094.1"/>
</dbReference>
<reference evidence="3 4" key="1">
    <citation type="submission" date="2024-06" db="EMBL/GenBank/DDBJ databases">
        <title>Draft genome sequence of Helicobacter trogontum NHP16-4001.</title>
        <authorList>
            <person name="Rimbara E."/>
            <person name="Suzuki M."/>
        </authorList>
    </citation>
    <scope>NUCLEOTIDE SEQUENCE [LARGE SCALE GENOMIC DNA]</scope>
    <source>
        <strain evidence="3 4">NHP16-4001</strain>
    </source>
</reference>
<evidence type="ECO:0000313" key="4">
    <source>
        <dbReference type="Proteomes" id="UP001562457"/>
    </source>
</evidence>
<comment type="caution">
    <text evidence="3">The sequence shown here is derived from an EMBL/GenBank/DDBJ whole genome shotgun (WGS) entry which is preliminary data.</text>
</comment>
<feature type="region of interest" description="Disordered" evidence="2">
    <location>
        <begin position="306"/>
        <end position="329"/>
    </location>
</feature>
<evidence type="ECO:0000313" key="3">
    <source>
        <dbReference type="EMBL" id="GAB0173987.1"/>
    </source>
</evidence>
<keyword evidence="4" id="KW-1185">Reference proteome</keyword>